<name>A0A6A5RVZ2_9PLEO</name>
<dbReference type="InterPro" id="IPR002110">
    <property type="entry name" value="Ankyrin_rpt"/>
</dbReference>
<protein>
    <submittedName>
        <fullName evidence="4">Ankyrin</fullName>
    </submittedName>
</protein>
<evidence type="ECO:0000313" key="5">
    <source>
        <dbReference type="Proteomes" id="UP000800082"/>
    </source>
</evidence>
<dbReference type="PANTHER" id="PTHR23206">
    <property type="entry name" value="MASK PROTEIN"/>
    <property type="match status" value="1"/>
</dbReference>
<sequence>MPNRIVKYSEKHPELLSTIIALSKSGRSGRISQRKSDTNSTVKINGEEEGVKPSADSTCVKANAHTAMNQLLRYEERNSTNTKRTQYSSAALQVAIRNHNYPLIRTLAQATDIHGLEPVDAGEGVLNWLDPLVATDVGSRAMTELLLKHGASIDRSLDMGLLRAPLQRAAEIDDFDIMRYLIEKGATIDTTPAYGGGTALQLAAMSGHVGIEALLIEHGADVNHLPAKGPGRTVFEAAAEWCRPDMMYFLMKHGAQLDLHITEEIGELDDAEDQDDLD</sequence>
<dbReference type="SMART" id="SM00248">
    <property type="entry name" value="ANK"/>
    <property type="match status" value="5"/>
</dbReference>
<dbReference type="GeneID" id="54347832"/>
<dbReference type="PROSITE" id="PS50297">
    <property type="entry name" value="ANK_REP_REGION"/>
    <property type="match status" value="1"/>
</dbReference>
<evidence type="ECO:0000256" key="3">
    <source>
        <dbReference type="PROSITE-ProRule" id="PRU00023"/>
    </source>
</evidence>
<dbReference type="SUPFAM" id="SSF48403">
    <property type="entry name" value="Ankyrin repeat"/>
    <property type="match status" value="1"/>
</dbReference>
<keyword evidence="2 3" id="KW-0040">ANK repeat</keyword>
<reference evidence="4" key="1">
    <citation type="journal article" date="2020" name="Stud. Mycol.">
        <title>101 Dothideomycetes genomes: a test case for predicting lifestyles and emergence of pathogens.</title>
        <authorList>
            <person name="Haridas S."/>
            <person name="Albert R."/>
            <person name="Binder M."/>
            <person name="Bloem J."/>
            <person name="Labutti K."/>
            <person name="Salamov A."/>
            <person name="Andreopoulos B."/>
            <person name="Baker S."/>
            <person name="Barry K."/>
            <person name="Bills G."/>
            <person name="Bluhm B."/>
            <person name="Cannon C."/>
            <person name="Castanera R."/>
            <person name="Culley D."/>
            <person name="Daum C."/>
            <person name="Ezra D."/>
            <person name="Gonzalez J."/>
            <person name="Henrissat B."/>
            <person name="Kuo A."/>
            <person name="Liang C."/>
            <person name="Lipzen A."/>
            <person name="Lutzoni F."/>
            <person name="Magnuson J."/>
            <person name="Mondo S."/>
            <person name="Nolan M."/>
            <person name="Ohm R."/>
            <person name="Pangilinan J."/>
            <person name="Park H.-J."/>
            <person name="Ramirez L."/>
            <person name="Alfaro M."/>
            <person name="Sun H."/>
            <person name="Tritt A."/>
            <person name="Yoshinaga Y."/>
            <person name="Zwiers L.-H."/>
            <person name="Turgeon B."/>
            <person name="Goodwin S."/>
            <person name="Spatafora J."/>
            <person name="Crous P."/>
            <person name="Grigoriev I."/>
        </authorList>
    </citation>
    <scope>NUCLEOTIDE SEQUENCE</scope>
    <source>
        <strain evidence="4">CBS 183.55</strain>
    </source>
</reference>
<dbReference type="GO" id="GO:0005737">
    <property type="term" value="C:cytoplasm"/>
    <property type="evidence" value="ECO:0007669"/>
    <property type="project" value="TreeGrafter"/>
</dbReference>
<dbReference type="PROSITE" id="PS50088">
    <property type="entry name" value="ANK_REPEAT"/>
    <property type="match status" value="2"/>
</dbReference>
<organism evidence="4 5">
    <name type="scientific">Didymella exigua CBS 183.55</name>
    <dbReference type="NCBI Taxonomy" id="1150837"/>
    <lineage>
        <taxon>Eukaryota</taxon>
        <taxon>Fungi</taxon>
        <taxon>Dikarya</taxon>
        <taxon>Ascomycota</taxon>
        <taxon>Pezizomycotina</taxon>
        <taxon>Dothideomycetes</taxon>
        <taxon>Pleosporomycetidae</taxon>
        <taxon>Pleosporales</taxon>
        <taxon>Pleosporineae</taxon>
        <taxon>Didymellaceae</taxon>
        <taxon>Didymella</taxon>
    </lineage>
</organism>
<evidence type="ECO:0000256" key="2">
    <source>
        <dbReference type="ARBA" id="ARBA00023043"/>
    </source>
</evidence>
<dbReference type="InterPro" id="IPR036770">
    <property type="entry name" value="Ankyrin_rpt-contain_sf"/>
</dbReference>
<evidence type="ECO:0000256" key="1">
    <source>
        <dbReference type="ARBA" id="ARBA00022737"/>
    </source>
</evidence>
<keyword evidence="5" id="KW-1185">Reference proteome</keyword>
<dbReference type="PANTHER" id="PTHR23206:SF7">
    <property type="entry name" value="PROTEIN KINASE DOMAIN-CONTAINING PROTEIN"/>
    <property type="match status" value="1"/>
</dbReference>
<accession>A0A6A5RVZ2</accession>
<evidence type="ECO:0000313" key="4">
    <source>
        <dbReference type="EMBL" id="KAF1932655.1"/>
    </source>
</evidence>
<dbReference type="AlphaFoldDB" id="A0A6A5RVZ2"/>
<gene>
    <name evidence="4" type="ORF">M421DRAFT_399085</name>
</gene>
<dbReference type="OrthoDB" id="539213at2759"/>
<dbReference type="Gene3D" id="1.25.40.20">
    <property type="entry name" value="Ankyrin repeat-containing domain"/>
    <property type="match status" value="1"/>
</dbReference>
<dbReference type="Pfam" id="PF12796">
    <property type="entry name" value="Ank_2"/>
    <property type="match status" value="1"/>
</dbReference>
<dbReference type="InterPro" id="IPR051631">
    <property type="entry name" value="Ankyrin-KH/SAM_domain"/>
</dbReference>
<dbReference type="EMBL" id="ML978958">
    <property type="protein sequence ID" value="KAF1932655.1"/>
    <property type="molecule type" value="Genomic_DNA"/>
</dbReference>
<dbReference type="Proteomes" id="UP000800082">
    <property type="component" value="Unassembled WGS sequence"/>
</dbReference>
<keyword evidence="1" id="KW-0677">Repeat</keyword>
<dbReference type="RefSeq" id="XP_033452903.1">
    <property type="nucleotide sequence ID" value="XM_033590171.1"/>
</dbReference>
<proteinExistence type="predicted"/>
<feature type="repeat" description="ANK" evidence="3">
    <location>
        <begin position="161"/>
        <end position="193"/>
    </location>
</feature>
<feature type="repeat" description="ANK" evidence="3">
    <location>
        <begin position="195"/>
        <end position="227"/>
    </location>
</feature>